<dbReference type="InterPro" id="IPR000160">
    <property type="entry name" value="GGDEF_dom"/>
</dbReference>
<feature type="domain" description="GGDEF" evidence="2">
    <location>
        <begin position="238"/>
        <end position="372"/>
    </location>
</feature>
<dbReference type="InterPro" id="IPR001633">
    <property type="entry name" value="EAL_dom"/>
</dbReference>
<organism evidence="3 4">
    <name type="scientific">Thioclava litoralis</name>
    <dbReference type="NCBI Taxonomy" id="3076557"/>
    <lineage>
        <taxon>Bacteria</taxon>
        <taxon>Pseudomonadati</taxon>
        <taxon>Pseudomonadota</taxon>
        <taxon>Alphaproteobacteria</taxon>
        <taxon>Rhodobacterales</taxon>
        <taxon>Paracoccaceae</taxon>
        <taxon>Thioclava</taxon>
    </lineage>
</organism>
<dbReference type="InterPro" id="IPR043128">
    <property type="entry name" value="Rev_trsase/Diguanyl_cyclase"/>
</dbReference>
<dbReference type="SMART" id="SM00267">
    <property type="entry name" value="GGDEF"/>
    <property type="match status" value="1"/>
</dbReference>
<dbReference type="Gene3D" id="3.20.20.450">
    <property type="entry name" value="EAL domain"/>
    <property type="match status" value="1"/>
</dbReference>
<reference evidence="3 4" key="1">
    <citation type="submission" date="2023-09" db="EMBL/GenBank/DDBJ databases">
        <title>Thioclava shenzhenensis sp. nov., a multidrug resistant bacteria-antagonizing species isolated from coastal seawater.</title>
        <authorList>
            <person name="Long M."/>
        </authorList>
    </citation>
    <scope>NUCLEOTIDE SEQUENCE [LARGE SCALE GENOMIC DNA]</scope>
    <source>
        <strain evidence="3 4">FTW29</strain>
    </source>
</reference>
<dbReference type="CDD" id="cd01949">
    <property type="entry name" value="GGDEF"/>
    <property type="match status" value="1"/>
</dbReference>
<keyword evidence="4" id="KW-1185">Reference proteome</keyword>
<sequence length="647" mass="71219">MAHKSRGTAPISVTMVGQPFPPAQTRGTYQLHELEMRNLRAAHWQEKQNATLDATDSSPLLLQDLSALAQRLTGATRAHVTLAQDSPAESRTESFTEGRTAQEDALSFGLEEVTAQSHLHGRATPPYSCSTEDYVFYSHGLFSETGRRLGGLSTAFPTSAPACAYRAQQLDTTAQLLAHTLAVHLEKQALQNSYQAAQRRAKRLEREAEVDPLTQVENHCSFERKVAMRLDLLNAKEAQGAFIMLDIDHFKSINDIYGHSFGDKYLRIIASAITSAFPPPAIVGRVGGDEFGIFVETGRTSSNYLETLLSRCRSAVQRGAAMLGKADLGRVSIGASLFPSQGRSFSHLFELADSALYASKHAGRAVNTIFSPSHHERFNSRAIGRRFDEAIGAHRLEPYFQPIVDSGTGEVQGYEVLARWCDPQRGILLPDAFASIFKDYRLAETLTRTVLERALMAYNEAGLGQRGARPASLSINLTAFDLLNPEFVFDVQSMLNRHHLDWSMITIEVTEKVMLDERSGQILRSLLELRTRGAKVALDDFGTGYGGLRHLDNWPVDILKIDRSFCAKLSQSSSGGAIAEAILLIARKCGYEVVAEGVETLEQLQMLKAMGCPRAQGFLFARPMSIEDLIQAPTRYDPASPTPSAQK</sequence>
<evidence type="ECO:0000259" key="2">
    <source>
        <dbReference type="PROSITE" id="PS50887"/>
    </source>
</evidence>
<dbReference type="CDD" id="cd01948">
    <property type="entry name" value="EAL"/>
    <property type="match status" value="1"/>
</dbReference>
<protein>
    <submittedName>
        <fullName evidence="3">Bifunctional diguanylate cyclase/phosphodiesterase</fullName>
        <ecNumber evidence="3">2.7.7.65</ecNumber>
        <ecNumber evidence="3">3.1.4.52</ecNumber>
    </submittedName>
</protein>
<dbReference type="EC" id="2.7.7.65" evidence="3"/>
<keyword evidence="3" id="KW-0378">Hydrolase</keyword>
<dbReference type="SMART" id="SM00052">
    <property type="entry name" value="EAL"/>
    <property type="match status" value="1"/>
</dbReference>
<dbReference type="InterPro" id="IPR029787">
    <property type="entry name" value="Nucleotide_cyclase"/>
</dbReference>
<dbReference type="Proteomes" id="UP001623290">
    <property type="component" value="Chromosome"/>
</dbReference>
<keyword evidence="3" id="KW-0808">Transferase</keyword>
<dbReference type="GO" id="GO:0052621">
    <property type="term" value="F:diguanylate cyclase activity"/>
    <property type="evidence" value="ECO:0007669"/>
    <property type="project" value="UniProtKB-EC"/>
</dbReference>
<evidence type="ECO:0000313" key="4">
    <source>
        <dbReference type="Proteomes" id="UP001623290"/>
    </source>
</evidence>
<accession>A0ABZ1DYH5</accession>
<dbReference type="RefSeq" id="WP_406720965.1">
    <property type="nucleotide sequence ID" value="NZ_CP135443.1"/>
</dbReference>
<dbReference type="EC" id="3.1.4.52" evidence="3"/>
<dbReference type="SUPFAM" id="SSF141868">
    <property type="entry name" value="EAL domain-like"/>
    <property type="match status" value="1"/>
</dbReference>
<dbReference type="InterPro" id="IPR035919">
    <property type="entry name" value="EAL_sf"/>
</dbReference>
<evidence type="ECO:0000313" key="3">
    <source>
        <dbReference type="EMBL" id="WRY33858.1"/>
    </source>
</evidence>
<dbReference type="SUPFAM" id="SSF55073">
    <property type="entry name" value="Nucleotide cyclase"/>
    <property type="match status" value="1"/>
</dbReference>
<feature type="domain" description="EAL" evidence="1">
    <location>
        <begin position="380"/>
        <end position="637"/>
    </location>
</feature>
<dbReference type="InterPro" id="IPR050706">
    <property type="entry name" value="Cyclic-di-GMP_PDE-like"/>
</dbReference>
<dbReference type="GO" id="GO:0071111">
    <property type="term" value="F:cyclic-guanylate-specific phosphodiesterase activity"/>
    <property type="evidence" value="ECO:0007669"/>
    <property type="project" value="UniProtKB-EC"/>
</dbReference>
<proteinExistence type="predicted"/>
<dbReference type="Pfam" id="PF00563">
    <property type="entry name" value="EAL"/>
    <property type="match status" value="1"/>
</dbReference>
<dbReference type="NCBIfam" id="TIGR00254">
    <property type="entry name" value="GGDEF"/>
    <property type="match status" value="1"/>
</dbReference>
<dbReference type="PANTHER" id="PTHR33121:SF79">
    <property type="entry name" value="CYCLIC DI-GMP PHOSPHODIESTERASE PDED-RELATED"/>
    <property type="match status" value="1"/>
</dbReference>
<dbReference type="PROSITE" id="PS50887">
    <property type="entry name" value="GGDEF"/>
    <property type="match status" value="1"/>
</dbReference>
<name>A0ABZ1DYH5_9RHOB</name>
<dbReference type="EMBL" id="CP135443">
    <property type="protein sequence ID" value="WRY33858.1"/>
    <property type="molecule type" value="Genomic_DNA"/>
</dbReference>
<dbReference type="Pfam" id="PF00990">
    <property type="entry name" value="GGDEF"/>
    <property type="match status" value="1"/>
</dbReference>
<evidence type="ECO:0000259" key="1">
    <source>
        <dbReference type="PROSITE" id="PS50883"/>
    </source>
</evidence>
<dbReference type="Gene3D" id="3.30.70.270">
    <property type="match status" value="1"/>
</dbReference>
<gene>
    <name evidence="3" type="ORF">RPE78_00760</name>
</gene>
<dbReference type="PROSITE" id="PS50883">
    <property type="entry name" value="EAL"/>
    <property type="match status" value="1"/>
</dbReference>
<dbReference type="PANTHER" id="PTHR33121">
    <property type="entry name" value="CYCLIC DI-GMP PHOSPHODIESTERASE PDEF"/>
    <property type="match status" value="1"/>
</dbReference>
<keyword evidence="3" id="KW-0548">Nucleotidyltransferase</keyword>